<dbReference type="Pfam" id="PF07695">
    <property type="entry name" value="7TMR-DISM_7TM"/>
    <property type="match status" value="1"/>
</dbReference>
<comment type="function">
    <text evidence="17">Member of the two-component regulatory system NreB/NreC involved in the control of dissimilatory nitrate/nitrite reduction in response to oxygen. NreB functions as a direct oxygen sensor histidine kinase which is autophosphorylated, in the absence of oxygen, probably at the conserved histidine residue, and transfers its phosphate group probably to a conserved aspartate residue of NreC. NreB/NreC activates the expression of the nitrate (narGHJI) and nitrite (nir) reductase operons, as well as the putative nitrate transporter gene narT.</text>
</comment>
<dbReference type="KEGG" id="smiz:4412673_00916"/>
<keyword evidence="19" id="KW-0812">Transmembrane</keyword>
<feature type="transmembrane region" description="Helical" evidence="19">
    <location>
        <begin position="213"/>
        <end position="230"/>
    </location>
</feature>
<dbReference type="GO" id="GO:0005737">
    <property type="term" value="C:cytoplasm"/>
    <property type="evidence" value="ECO:0007669"/>
    <property type="project" value="UniProtKB-SubCell"/>
</dbReference>
<evidence type="ECO:0000256" key="12">
    <source>
        <dbReference type="ARBA" id="ARBA00022777"/>
    </source>
</evidence>
<dbReference type="InterPro" id="IPR011623">
    <property type="entry name" value="7TMR_DISM_rcpt_extracell_dom1"/>
</dbReference>
<comment type="subcellular location">
    <subcellularLocation>
        <location evidence="3">Cytoplasm</location>
    </subcellularLocation>
</comment>
<evidence type="ECO:0000256" key="4">
    <source>
        <dbReference type="ARBA" id="ARBA00012438"/>
    </source>
</evidence>
<dbReference type="InterPro" id="IPR011712">
    <property type="entry name" value="Sig_transdc_His_kin_sub3_dim/P"/>
</dbReference>
<evidence type="ECO:0000256" key="14">
    <source>
        <dbReference type="ARBA" id="ARBA00023004"/>
    </source>
</evidence>
<evidence type="ECO:0000256" key="19">
    <source>
        <dbReference type="SAM" id="Phobius"/>
    </source>
</evidence>
<evidence type="ECO:0000256" key="5">
    <source>
        <dbReference type="ARBA" id="ARBA00017322"/>
    </source>
</evidence>
<dbReference type="SMART" id="SM00387">
    <property type="entry name" value="HATPase_c"/>
    <property type="match status" value="1"/>
</dbReference>
<comment type="catalytic activity">
    <reaction evidence="1">
        <text>ATP + protein L-histidine = ADP + protein N-phospho-L-histidine.</text>
        <dbReference type="EC" id="2.7.13.3"/>
    </reaction>
</comment>
<dbReference type="InterPro" id="IPR011622">
    <property type="entry name" value="7TMR_DISM_rcpt_extracell_dom2"/>
</dbReference>
<dbReference type="GO" id="GO:0046872">
    <property type="term" value="F:metal ion binding"/>
    <property type="evidence" value="ECO:0007669"/>
    <property type="project" value="UniProtKB-KW"/>
</dbReference>
<keyword evidence="19" id="KW-0472">Membrane</keyword>
<name>A0AAJ4XAP1_9SPHI</name>
<evidence type="ECO:0000256" key="8">
    <source>
        <dbReference type="ARBA" id="ARBA00022553"/>
    </source>
</evidence>
<feature type="transmembrane region" description="Helical" evidence="19">
    <location>
        <begin position="313"/>
        <end position="333"/>
    </location>
</feature>
<dbReference type="GO" id="GO:0000155">
    <property type="term" value="F:phosphorelay sensor kinase activity"/>
    <property type="evidence" value="ECO:0007669"/>
    <property type="project" value="InterPro"/>
</dbReference>
<protein>
    <recommendedName>
        <fullName evidence="5">Oxygen sensor histidine kinase NreB</fullName>
        <ecNumber evidence="4">2.7.13.3</ecNumber>
    </recommendedName>
    <alternativeName>
        <fullName evidence="18">Nitrogen regulation protein B</fullName>
    </alternativeName>
</protein>
<dbReference type="GO" id="GO:0046983">
    <property type="term" value="F:protein dimerization activity"/>
    <property type="evidence" value="ECO:0007669"/>
    <property type="project" value="InterPro"/>
</dbReference>
<feature type="transmembrane region" description="Helical" evidence="19">
    <location>
        <begin position="280"/>
        <end position="301"/>
    </location>
</feature>
<evidence type="ECO:0000256" key="16">
    <source>
        <dbReference type="ARBA" id="ARBA00023014"/>
    </source>
</evidence>
<proteinExistence type="predicted"/>
<dbReference type="AlphaFoldDB" id="A0AAJ4XAP1"/>
<evidence type="ECO:0000256" key="1">
    <source>
        <dbReference type="ARBA" id="ARBA00000085"/>
    </source>
</evidence>
<dbReference type="PROSITE" id="PS50109">
    <property type="entry name" value="HIS_KIN"/>
    <property type="match status" value="1"/>
</dbReference>
<dbReference type="Pfam" id="PF02518">
    <property type="entry name" value="HATPase_c"/>
    <property type="match status" value="1"/>
</dbReference>
<dbReference type="InterPro" id="IPR003594">
    <property type="entry name" value="HATPase_dom"/>
</dbReference>
<reference evidence="21 22" key="1">
    <citation type="submission" date="2017-06" db="EMBL/GenBank/DDBJ databases">
        <authorList>
            <consortium name="Pathogen Informatics"/>
        </authorList>
    </citation>
    <scope>NUCLEOTIDE SEQUENCE [LARGE SCALE GENOMIC DNA]</scope>
    <source>
        <strain evidence="21 22">NCTC12149</strain>
    </source>
</reference>
<keyword evidence="9 21" id="KW-0808">Transferase</keyword>
<dbReference type="InterPro" id="IPR004358">
    <property type="entry name" value="Sig_transdc_His_kin-like_C"/>
</dbReference>
<dbReference type="Proteomes" id="UP000215355">
    <property type="component" value="Chromosome 1"/>
</dbReference>
<gene>
    <name evidence="21" type="primary">nreB_1</name>
    <name evidence="21" type="ORF">SAMEA4412673_00916</name>
</gene>
<dbReference type="PANTHER" id="PTHR24421">
    <property type="entry name" value="NITRATE/NITRITE SENSOR PROTEIN NARX-RELATED"/>
    <property type="match status" value="1"/>
</dbReference>
<evidence type="ECO:0000259" key="20">
    <source>
        <dbReference type="PROSITE" id="PS50109"/>
    </source>
</evidence>
<feature type="transmembrane region" description="Helical" evidence="19">
    <location>
        <begin position="186"/>
        <end position="206"/>
    </location>
</feature>
<dbReference type="Gene3D" id="3.30.565.10">
    <property type="entry name" value="Histidine kinase-like ATPase, C-terminal domain"/>
    <property type="match status" value="1"/>
</dbReference>
<evidence type="ECO:0000256" key="6">
    <source>
        <dbReference type="ARBA" id="ARBA00022485"/>
    </source>
</evidence>
<feature type="transmembrane region" description="Helical" evidence="19">
    <location>
        <begin position="250"/>
        <end position="268"/>
    </location>
</feature>
<dbReference type="Gene3D" id="2.60.40.2380">
    <property type="match status" value="1"/>
</dbReference>
<keyword evidence="8" id="KW-0597">Phosphoprotein</keyword>
<dbReference type="EMBL" id="LT906468">
    <property type="protein sequence ID" value="SNV44158.1"/>
    <property type="molecule type" value="Genomic_DNA"/>
</dbReference>
<feature type="transmembrane region" description="Helical" evidence="19">
    <location>
        <begin position="342"/>
        <end position="360"/>
    </location>
</feature>
<dbReference type="RefSeq" id="WP_093098789.1">
    <property type="nucleotide sequence ID" value="NZ_FNGK01000003.1"/>
</dbReference>
<feature type="transmembrane region" description="Helical" evidence="19">
    <location>
        <begin position="380"/>
        <end position="408"/>
    </location>
</feature>
<keyword evidence="16" id="KW-0411">Iron-sulfur</keyword>
<keyword evidence="15" id="KW-0902">Two-component regulatory system</keyword>
<organism evidence="21 22">
    <name type="scientific">Sphingobacterium mizutaii</name>
    <dbReference type="NCBI Taxonomy" id="1010"/>
    <lineage>
        <taxon>Bacteria</taxon>
        <taxon>Pseudomonadati</taxon>
        <taxon>Bacteroidota</taxon>
        <taxon>Sphingobacteriia</taxon>
        <taxon>Sphingobacteriales</taxon>
        <taxon>Sphingobacteriaceae</taxon>
        <taxon>Sphingobacterium</taxon>
    </lineage>
</organism>
<evidence type="ECO:0000256" key="10">
    <source>
        <dbReference type="ARBA" id="ARBA00022723"/>
    </source>
</evidence>
<evidence type="ECO:0000256" key="11">
    <source>
        <dbReference type="ARBA" id="ARBA00022741"/>
    </source>
</evidence>
<dbReference type="PRINTS" id="PR00344">
    <property type="entry name" value="BCTRLSENSOR"/>
</dbReference>
<keyword evidence="7" id="KW-0963">Cytoplasm</keyword>
<evidence type="ECO:0000313" key="22">
    <source>
        <dbReference type="Proteomes" id="UP000215355"/>
    </source>
</evidence>
<dbReference type="GO" id="GO:0005524">
    <property type="term" value="F:ATP binding"/>
    <property type="evidence" value="ECO:0007669"/>
    <property type="project" value="UniProtKB-KW"/>
</dbReference>
<keyword evidence="6" id="KW-0004">4Fe-4S</keyword>
<dbReference type="CDD" id="cd16917">
    <property type="entry name" value="HATPase_UhpB-NarQ-NarX-like"/>
    <property type="match status" value="1"/>
</dbReference>
<dbReference type="GO" id="GO:0051539">
    <property type="term" value="F:4 iron, 4 sulfur cluster binding"/>
    <property type="evidence" value="ECO:0007669"/>
    <property type="project" value="UniProtKB-KW"/>
</dbReference>
<evidence type="ECO:0000256" key="2">
    <source>
        <dbReference type="ARBA" id="ARBA00001966"/>
    </source>
</evidence>
<evidence type="ECO:0000256" key="17">
    <source>
        <dbReference type="ARBA" id="ARBA00024827"/>
    </source>
</evidence>
<evidence type="ECO:0000256" key="13">
    <source>
        <dbReference type="ARBA" id="ARBA00022840"/>
    </source>
</evidence>
<dbReference type="SUPFAM" id="SSF55874">
    <property type="entry name" value="ATPase domain of HSP90 chaperone/DNA topoisomerase II/histidine kinase"/>
    <property type="match status" value="1"/>
</dbReference>
<dbReference type="PANTHER" id="PTHR24421:SF10">
    <property type="entry name" value="NITRATE_NITRITE SENSOR PROTEIN NARQ"/>
    <property type="match status" value="1"/>
</dbReference>
<dbReference type="Pfam" id="PF07696">
    <property type="entry name" value="7TMR-DISMED2"/>
    <property type="match status" value="1"/>
</dbReference>
<dbReference type="GO" id="GO:0016020">
    <property type="term" value="C:membrane"/>
    <property type="evidence" value="ECO:0007669"/>
    <property type="project" value="InterPro"/>
</dbReference>
<keyword evidence="12 21" id="KW-0418">Kinase</keyword>
<dbReference type="InterPro" id="IPR036890">
    <property type="entry name" value="HATPase_C_sf"/>
</dbReference>
<accession>A0AAJ4XAP1</accession>
<evidence type="ECO:0000256" key="15">
    <source>
        <dbReference type="ARBA" id="ARBA00023012"/>
    </source>
</evidence>
<sequence>MKLHGLIWTMAVSLLLILFSNRLEAQTFLLPDTAEHLNIASSTAFYYDRSAKDSLPAENQFQAFQEPIYNFGKEDGNLWVRVNLANQDSVARNLYLEFTNPNLNSLTLYKKIGERFVLVKILGSSYPFSNRTVKHQNLIFSIELQPLEIGSYYVKVHSDYSAINFNLLLWDKHEREAYYLKETTTISYFFFITTAFLFILGITLVLTKERKQWAFFFYILFGACYIYSDLGLSYKYLWGEYPSVQNISSYIFTNLYLIFGVSFFREYFVTRRFVKKLDRVLWIFVLCSLVLTIIAMFYQWIPHTIFSWIQKLNTIMFSITCGIILYILVILLTRQRNKTETIWFMIAFAPHAYTILTTSIRQLGQYYFNLELDVISKVPFFLWTIHVQNMMLWSMVWEVLIVFTLMMLRLKKMYEQHNAMLLELGKKQEEDTKLLMATVEQERKRIAQELHDSSGVQLSAIRMKLTHLQDQLDDPRAAEDIHKLMQDVDRVNADIRTISHNLMPISLSKLGLKAAIQELVNHIKSSYPNIKFNLFQQYDSKNLSANMEVHIYRIIQELLNNMVKHAQATEINIQLIDNESELIISLEDNGKGFVYAPENTMGLGLKSILTRSQLIGGKFEVDSKLDAGSFFSITLPLKA</sequence>
<dbReference type="Gene3D" id="1.20.5.1930">
    <property type="match status" value="1"/>
</dbReference>
<evidence type="ECO:0000256" key="9">
    <source>
        <dbReference type="ARBA" id="ARBA00022679"/>
    </source>
</evidence>
<keyword evidence="13" id="KW-0067">ATP-binding</keyword>
<feature type="domain" description="Histidine kinase" evidence="20">
    <location>
        <begin position="445"/>
        <end position="639"/>
    </location>
</feature>
<dbReference type="InterPro" id="IPR050482">
    <property type="entry name" value="Sensor_HK_TwoCompSys"/>
</dbReference>
<keyword evidence="10" id="KW-0479">Metal-binding</keyword>
<evidence type="ECO:0000256" key="18">
    <source>
        <dbReference type="ARBA" id="ARBA00030800"/>
    </source>
</evidence>
<keyword evidence="11" id="KW-0547">Nucleotide-binding</keyword>
<dbReference type="Pfam" id="PF07730">
    <property type="entry name" value="HisKA_3"/>
    <property type="match status" value="1"/>
</dbReference>
<keyword evidence="19" id="KW-1133">Transmembrane helix</keyword>
<comment type="cofactor">
    <cofactor evidence="2">
        <name>[4Fe-4S] cluster</name>
        <dbReference type="ChEBI" id="CHEBI:49883"/>
    </cofactor>
</comment>
<evidence type="ECO:0000256" key="3">
    <source>
        <dbReference type="ARBA" id="ARBA00004496"/>
    </source>
</evidence>
<evidence type="ECO:0000313" key="21">
    <source>
        <dbReference type="EMBL" id="SNV44158.1"/>
    </source>
</evidence>
<dbReference type="EC" id="2.7.13.3" evidence="4"/>
<evidence type="ECO:0000256" key="7">
    <source>
        <dbReference type="ARBA" id="ARBA00022490"/>
    </source>
</evidence>
<keyword evidence="14" id="KW-0408">Iron</keyword>
<dbReference type="InterPro" id="IPR005467">
    <property type="entry name" value="His_kinase_dom"/>
</dbReference>